<proteinExistence type="predicted"/>
<organism evidence="8 9">
    <name type="scientific">Amborella trichopoda</name>
    <dbReference type="NCBI Taxonomy" id="13333"/>
    <lineage>
        <taxon>Eukaryota</taxon>
        <taxon>Viridiplantae</taxon>
        <taxon>Streptophyta</taxon>
        <taxon>Embryophyta</taxon>
        <taxon>Tracheophyta</taxon>
        <taxon>Spermatophyta</taxon>
        <taxon>Magnoliopsida</taxon>
        <taxon>Amborellales</taxon>
        <taxon>Amborellaceae</taxon>
        <taxon>Amborella</taxon>
    </lineage>
</organism>
<dbReference type="OrthoDB" id="1847747at2759"/>
<dbReference type="Gene3D" id="1.10.510.10">
    <property type="entry name" value="Transferase(Phosphotransferase) domain 1"/>
    <property type="match status" value="2"/>
</dbReference>
<feature type="domain" description="Protein kinase" evidence="7">
    <location>
        <begin position="339"/>
        <end position="590"/>
    </location>
</feature>
<keyword evidence="5" id="KW-0472">Membrane</keyword>
<dbReference type="PROSITE" id="PS50011">
    <property type="entry name" value="PROTEIN_KINASE_DOM"/>
    <property type="match status" value="1"/>
</dbReference>
<keyword evidence="2 6" id="KW-0732">Signal</keyword>
<dbReference type="SUPFAM" id="SSF56112">
    <property type="entry name" value="Protein kinase-like (PK-like)"/>
    <property type="match status" value="1"/>
</dbReference>
<evidence type="ECO:0000256" key="6">
    <source>
        <dbReference type="SAM" id="SignalP"/>
    </source>
</evidence>
<evidence type="ECO:0000256" key="1">
    <source>
        <dbReference type="ARBA" id="ARBA00004167"/>
    </source>
</evidence>
<dbReference type="InterPro" id="IPR000719">
    <property type="entry name" value="Prot_kinase_dom"/>
</dbReference>
<gene>
    <name evidence="8" type="ORF">AMTR_s00235p00019150</name>
</gene>
<feature type="chain" id="PRO_5004806991" description="Protein kinase domain-containing protein" evidence="6">
    <location>
        <begin position="32"/>
        <end position="632"/>
    </location>
</feature>
<name>W1NVT1_AMBTC</name>
<dbReference type="Pfam" id="PF07714">
    <property type="entry name" value="PK_Tyr_Ser-Thr"/>
    <property type="match status" value="1"/>
</dbReference>
<dbReference type="Gene3D" id="3.30.200.20">
    <property type="entry name" value="Phosphorylase Kinase, domain 1"/>
    <property type="match status" value="1"/>
</dbReference>
<keyword evidence="5" id="KW-1133">Transmembrane helix</keyword>
<dbReference type="PANTHER" id="PTHR46008:SF62">
    <property type="entry name" value="PROTEIN KINASE DOMAIN-CONTAINING PROTEIN"/>
    <property type="match status" value="1"/>
</dbReference>
<dbReference type="eggNOG" id="KOG1187">
    <property type="taxonomic scope" value="Eukaryota"/>
</dbReference>
<dbReference type="PANTHER" id="PTHR46008">
    <property type="entry name" value="LEAF RUST 10 DISEASE-RESISTANCE LOCUS RECEPTOR-LIKE PROTEIN KINASE-LIKE 1.4"/>
    <property type="match status" value="1"/>
</dbReference>
<comment type="subcellular location">
    <subcellularLocation>
        <location evidence="1">Membrane</location>
        <topology evidence="1">Single-pass membrane protein</topology>
    </subcellularLocation>
</comment>
<evidence type="ECO:0000313" key="9">
    <source>
        <dbReference type="Proteomes" id="UP000017836"/>
    </source>
</evidence>
<dbReference type="Gramene" id="ERM99370">
    <property type="protein sequence ID" value="ERM99370"/>
    <property type="gene ID" value="AMTR_s00235p00019150"/>
</dbReference>
<protein>
    <recommendedName>
        <fullName evidence="7">Protein kinase domain-containing protein</fullName>
    </recommendedName>
</protein>
<dbReference type="InterPro" id="IPR011009">
    <property type="entry name" value="Kinase-like_dom_sf"/>
</dbReference>
<evidence type="ECO:0000313" key="8">
    <source>
        <dbReference type="EMBL" id="ERM99370.1"/>
    </source>
</evidence>
<keyword evidence="5" id="KW-0812">Transmembrane</keyword>
<dbReference type="GO" id="GO:0030247">
    <property type="term" value="F:polysaccharide binding"/>
    <property type="evidence" value="ECO:0007669"/>
    <property type="project" value="InterPro"/>
</dbReference>
<keyword evidence="9" id="KW-1185">Reference proteome</keyword>
<feature type="signal peptide" evidence="6">
    <location>
        <begin position="1"/>
        <end position="31"/>
    </location>
</feature>
<dbReference type="Pfam" id="PF13947">
    <property type="entry name" value="GUB_WAK_bind"/>
    <property type="match status" value="1"/>
</dbReference>
<keyword evidence="4" id="KW-0067">ATP-binding</keyword>
<dbReference type="HOGENOM" id="CLU_000288_43_5_1"/>
<dbReference type="InterPro" id="IPR025287">
    <property type="entry name" value="WAK_GUB"/>
</dbReference>
<dbReference type="KEGG" id="atr:18427407"/>
<dbReference type="GO" id="GO:0004672">
    <property type="term" value="F:protein kinase activity"/>
    <property type="evidence" value="ECO:0007669"/>
    <property type="project" value="InterPro"/>
</dbReference>
<evidence type="ECO:0000256" key="4">
    <source>
        <dbReference type="ARBA" id="ARBA00022840"/>
    </source>
</evidence>
<dbReference type="GO" id="GO:0005524">
    <property type="term" value="F:ATP binding"/>
    <property type="evidence" value="ECO:0007669"/>
    <property type="project" value="UniProtKB-KW"/>
</dbReference>
<dbReference type="AlphaFoldDB" id="W1NVT1"/>
<evidence type="ECO:0000256" key="5">
    <source>
        <dbReference type="SAM" id="Phobius"/>
    </source>
</evidence>
<reference evidence="9" key="1">
    <citation type="journal article" date="2013" name="Science">
        <title>The Amborella genome and the evolution of flowering plants.</title>
        <authorList>
            <consortium name="Amborella Genome Project"/>
        </authorList>
    </citation>
    <scope>NUCLEOTIDE SEQUENCE [LARGE SCALE GENOMIC DNA]</scope>
</reference>
<feature type="transmembrane region" description="Helical" evidence="5">
    <location>
        <begin position="273"/>
        <end position="294"/>
    </location>
</feature>
<keyword evidence="3" id="KW-0547">Nucleotide-binding</keyword>
<dbReference type="EMBL" id="KI395020">
    <property type="protein sequence ID" value="ERM99370.1"/>
    <property type="molecule type" value="Genomic_DNA"/>
</dbReference>
<dbReference type="GO" id="GO:0005886">
    <property type="term" value="C:plasma membrane"/>
    <property type="evidence" value="ECO:0000318"/>
    <property type="project" value="GO_Central"/>
</dbReference>
<dbReference type="Proteomes" id="UP000017836">
    <property type="component" value="Unassembled WGS sequence"/>
</dbReference>
<dbReference type="OMA" id="WVKNRSA"/>
<evidence type="ECO:0000256" key="2">
    <source>
        <dbReference type="ARBA" id="ARBA00022729"/>
    </source>
</evidence>
<evidence type="ECO:0000259" key="7">
    <source>
        <dbReference type="PROSITE" id="PS50011"/>
    </source>
</evidence>
<accession>W1NVT1</accession>
<dbReference type="InterPro" id="IPR001245">
    <property type="entry name" value="Ser-Thr/Tyr_kinase_cat_dom"/>
</dbReference>
<dbReference type="GO" id="GO:0007166">
    <property type="term" value="P:cell surface receptor signaling pathway"/>
    <property type="evidence" value="ECO:0000318"/>
    <property type="project" value="GO_Central"/>
</dbReference>
<evidence type="ECO:0000256" key="3">
    <source>
        <dbReference type="ARBA" id="ARBA00022741"/>
    </source>
</evidence>
<sequence length="632" mass="69236">MAHSLSSVTTHLLLWVSLTWVLLLSSYLCNSLPGIVNKCNEKCGPISITYPFYLKESCGFHGFRLGCSNSTPTLELNSETFTVLEISSDSISIDFPGSSCRFDSRDFEFKGNQFYGISIQNVIQLWDCEKNSSLCKLDCRGPDEENENVGCEGNSSCCYPLSDTSFWQPGDGFSVFDGFGCQGLSISSVSPGSKPELKLEWAVPGYSPGSVCSNNALSVNATTVAEGIRCVCEDGFLGDGFAEGIGCVKACRKNGRETYGEACHNRRNIKQRAVILAGILAFTAILAAVLTLYCQFRQSNKDDKQNPNPTDSSKIIAFRKLYRAQLFTYKELEVATKGFEESQRILLDDHGAVYAGELDDGSYVSIHKILHGSDQGLGRVLEKIDALSRISHKNIARLLGCCTDLGSPLVVFELPRNGTLKEHLQQEKGRGLDWLTRINILTKVASALAYLKFEISPPIYHQNLQSGNILLDYDYTAKIAGFGLELLGLASGSHLSLDKTDEFSIGGVMLEIITGLGPTGLAAMALVKIRDGRLYEMVDPFLLFQDPSFQREAMERVAGLAVRCLSVQEVDRPSMMEVAEELQKARTESMKARRESRLEETFSNSSLLQMVSMSPDSIYVPCVGSENGASAG</sequence>